<dbReference type="Pfam" id="PF02678">
    <property type="entry name" value="Pirin"/>
    <property type="match status" value="1"/>
</dbReference>
<keyword evidence="6" id="KW-1185">Reference proteome</keyword>
<comment type="similarity">
    <text evidence="1 2">Belongs to the pirin family.</text>
</comment>
<dbReference type="CDD" id="cd02909">
    <property type="entry name" value="cupin_pirin_N"/>
    <property type="match status" value="1"/>
</dbReference>
<dbReference type="Gene3D" id="2.60.120.10">
    <property type="entry name" value="Jelly Rolls"/>
    <property type="match status" value="2"/>
</dbReference>
<dbReference type="PANTHER" id="PTHR13903">
    <property type="entry name" value="PIRIN-RELATED"/>
    <property type="match status" value="1"/>
</dbReference>
<dbReference type="SUPFAM" id="SSF51182">
    <property type="entry name" value="RmlC-like cupins"/>
    <property type="match status" value="1"/>
</dbReference>
<dbReference type="Pfam" id="PF05726">
    <property type="entry name" value="Pirin_C"/>
    <property type="match status" value="1"/>
</dbReference>
<evidence type="ECO:0000256" key="2">
    <source>
        <dbReference type="RuleBase" id="RU003457"/>
    </source>
</evidence>
<accession>A0ABU2CEA9</accession>
<reference evidence="5 6" key="1">
    <citation type="submission" date="2023-07" db="EMBL/GenBank/DDBJ databases">
        <title>Sorghum-associated microbial communities from plants grown in Nebraska, USA.</title>
        <authorList>
            <person name="Schachtman D."/>
        </authorList>
    </citation>
    <scope>NUCLEOTIDE SEQUENCE [LARGE SCALE GENOMIC DNA]</scope>
    <source>
        <strain evidence="5 6">BE313</strain>
    </source>
</reference>
<dbReference type="InterPro" id="IPR014710">
    <property type="entry name" value="RmlC-like_jellyroll"/>
</dbReference>
<proteinExistence type="inferred from homology"/>
<feature type="domain" description="Pirin C-terminal" evidence="4">
    <location>
        <begin position="211"/>
        <end position="314"/>
    </location>
</feature>
<organism evidence="5 6">
    <name type="scientific">Rhodoferax ferrireducens</name>
    <dbReference type="NCBI Taxonomy" id="192843"/>
    <lineage>
        <taxon>Bacteria</taxon>
        <taxon>Pseudomonadati</taxon>
        <taxon>Pseudomonadota</taxon>
        <taxon>Betaproteobacteria</taxon>
        <taxon>Burkholderiales</taxon>
        <taxon>Comamonadaceae</taxon>
        <taxon>Rhodoferax</taxon>
    </lineage>
</organism>
<evidence type="ECO:0000256" key="1">
    <source>
        <dbReference type="ARBA" id="ARBA00008416"/>
    </source>
</evidence>
<dbReference type="InterPro" id="IPR012093">
    <property type="entry name" value="Pirin"/>
</dbReference>
<sequence length="343" mass="37280">MTNISASQPVLHVKPLGFPWETMDPFLFCAYHDDAYPKANANLGPATSLAGRAIGQDFSRKDGWSMYHGETVPGFPPHPHRGFETVTVVRKGLVDHADSLGASARYGAGDVQWLTTGRGIVHAEMFPLLDQAQPNPLELFQIWLNLPARNKMVEPHFTMFWQQDVPRYSHTDAQGRSTQVLVTAGQLGDVKPLAPPPDSFAAQADADIAIWTISMEPGARWTLPAAAGAQTRRQLYFFKGGSVQIAGQALASHAVVGLDAGVDVELVNGPELSEFLLLQGRPLGEPVAQYGPFVMNTRAEIEQAMADYRRTQFGGWPWGDAAPVHGSDPARFTQMLGGDKVLA</sequence>
<dbReference type="InterPro" id="IPR008778">
    <property type="entry name" value="Pirin_C_dom"/>
</dbReference>
<dbReference type="InterPro" id="IPR011051">
    <property type="entry name" value="RmlC_Cupin_sf"/>
</dbReference>
<evidence type="ECO:0000259" key="3">
    <source>
        <dbReference type="Pfam" id="PF02678"/>
    </source>
</evidence>
<protein>
    <submittedName>
        <fullName evidence="5">Redox-sensitive bicupin YhaK (Pirin superfamily)</fullName>
    </submittedName>
</protein>
<dbReference type="EMBL" id="JAVDXT010000005">
    <property type="protein sequence ID" value="MDR7379675.1"/>
    <property type="molecule type" value="Genomic_DNA"/>
</dbReference>
<gene>
    <name evidence="5" type="ORF">J2X19_004371</name>
</gene>
<feature type="domain" description="Pirin N-terminal" evidence="3">
    <location>
        <begin position="68"/>
        <end position="144"/>
    </location>
</feature>
<dbReference type="InterPro" id="IPR003829">
    <property type="entry name" value="Pirin_N_dom"/>
</dbReference>
<evidence type="ECO:0000259" key="4">
    <source>
        <dbReference type="Pfam" id="PF05726"/>
    </source>
</evidence>
<name>A0ABU2CEA9_9BURK</name>
<dbReference type="Proteomes" id="UP001180487">
    <property type="component" value="Unassembled WGS sequence"/>
</dbReference>
<evidence type="ECO:0000313" key="6">
    <source>
        <dbReference type="Proteomes" id="UP001180487"/>
    </source>
</evidence>
<evidence type="ECO:0000313" key="5">
    <source>
        <dbReference type="EMBL" id="MDR7379675.1"/>
    </source>
</evidence>
<dbReference type="PANTHER" id="PTHR13903:SF8">
    <property type="entry name" value="PIRIN"/>
    <property type="match status" value="1"/>
</dbReference>
<comment type="caution">
    <text evidence="5">The sequence shown here is derived from an EMBL/GenBank/DDBJ whole genome shotgun (WGS) entry which is preliminary data.</text>
</comment>